<evidence type="ECO:0000313" key="6">
    <source>
        <dbReference type="EMBL" id="EQB11415.1"/>
    </source>
</evidence>
<evidence type="ECO:0000256" key="4">
    <source>
        <dbReference type="ARBA" id="ARBA00022827"/>
    </source>
</evidence>
<evidence type="ECO:0000256" key="1">
    <source>
        <dbReference type="ARBA" id="ARBA00001974"/>
    </source>
</evidence>
<dbReference type="Gene3D" id="3.30.465.10">
    <property type="match status" value="1"/>
</dbReference>
<dbReference type="Proteomes" id="UP000015531">
    <property type="component" value="Unassembled WGS sequence"/>
</dbReference>
<evidence type="ECO:0000256" key="2">
    <source>
        <dbReference type="ARBA" id="ARBA00008000"/>
    </source>
</evidence>
<organism evidence="6 7">
    <name type="scientific">Sphingobium lactosutens DS20</name>
    <dbReference type="NCBI Taxonomy" id="1331060"/>
    <lineage>
        <taxon>Bacteria</taxon>
        <taxon>Pseudomonadati</taxon>
        <taxon>Pseudomonadota</taxon>
        <taxon>Alphaproteobacteria</taxon>
        <taxon>Sphingomonadales</taxon>
        <taxon>Sphingomonadaceae</taxon>
        <taxon>Sphingobium</taxon>
    </lineage>
</organism>
<dbReference type="PROSITE" id="PS51387">
    <property type="entry name" value="FAD_PCMH"/>
    <property type="match status" value="1"/>
</dbReference>
<comment type="similarity">
    <text evidence="2">Belongs to the FAD-binding oxidoreductase/transferase type 4 family.</text>
</comment>
<dbReference type="RefSeq" id="WP_021228202.1">
    <property type="nucleotide sequence ID" value="NZ_ATDP01000107.1"/>
</dbReference>
<dbReference type="GO" id="GO:0022904">
    <property type="term" value="P:respiratory electron transport chain"/>
    <property type="evidence" value="ECO:0007669"/>
    <property type="project" value="TreeGrafter"/>
</dbReference>
<dbReference type="Gene3D" id="3.30.70.2190">
    <property type="match status" value="1"/>
</dbReference>
<dbReference type="Pfam" id="PF01565">
    <property type="entry name" value="FAD_binding_4"/>
    <property type="match status" value="1"/>
</dbReference>
<dbReference type="AlphaFoldDB" id="T0II63"/>
<keyword evidence="7" id="KW-1185">Reference proteome</keyword>
<dbReference type="InterPro" id="IPR051264">
    <property type="entry name" value="FAD-oxidored/transferase_4"/>
</dbReference>
<dbReference type="Gene3D" id="3.30.43.10">
    <property type="entry name" value="Uridine Diphospho-n-acetylenolpyruvylglucosamine Reductase, domain 2"/>
    <property type="match status" value="1"/>
</dbReference>
<dbReference type="eggNOG" id="COG0277">
    <property type="taxonomic scope" value="Bacteria"/>
</dbReference>
<keyword evidence="4" id="KW-0274">FAD</keyword>
<dbReference type="Gene3D" id="3.30.70.2740">
    <property type="match status" value="1"/>
</dbReference>
<comment type="cofactor">
    <cofactor evidence="1">
        <name>FAD</name>
        <dbReference type="ChEBI" id="CHEBI:57692"/>
    </cofactor>
</comment>
<dbReference type="PATRIC" id="fig|1331060.3.peg.4599"/>
<accession>T0II63</accession>
<dbReference type="PANTHER" id="PTHR43716">
    <property type="entry name" value="D-2-HYDROXYGLUTARATE DEHYDROGENASE, MITOCHONDRIAL"/>
    <property type="match status" value="1"/>
</dbReference>
<comment type="caution">
    <text evidence="6">The sequence shown here is derived from an EMBL/GenBank/DDBJ whole genome shotgun (WGS) entry which is preliminary data.</text>
</comment>
<dbReference type="Pfam" id="PF02913">
    <property type="entry name" value="FAD-oxidase_C"/>
    <property type="match status" value="1"/>
</dbReference>
<dbReference type="InterPro" id="IPR016164">
    <property type="entry name" value="FAD-linked_Oxase-like_C"/>
</dbReference>
<dbReference type="InterPro" id="IPR016167">
    <property type="entry name" value="FAD-bd_PCMH_sub1"/>
</dbReference>
<name>T0II63_9SPHN</name>
<dbReference type="SUPFAM" id="SSF56176">
    <property type="entry name" value="FAD-binding/transporter-associated domain-like"/>
    <property type="match status" value="1"/>
</dbReference>
<evidence type="ECO:0000313" key="7">
    <source>
        <dbReference type="Proteomes" id="UP000015531"/>
    </source>
</evidence>
<keyword evidence="3" id="KW-0285">Flavoprotein</keyword>
<dbReference type="OrthoDB" id="9811557at2"/>
<sequence>MDALTELSSSFAGRILTDPSDMEPFLRDWRGQWTGAARAVLQPENVEDVAAAVRWCSANGVSIVPQGGNTGLSGGATPDASGNSIVLSLARMKRVRSVDLANDTITVDAGCILAEIQTAASEAGRFFPLSLAAEGSCTIGGNLATNAGGTAVLRYGNIRELCLGLEVVTAQGEIWDGLRGLRKDNSGYDLRDLFIASEGTLGIITGAVLRLFPQPSARVAAFAALGSPADAVALLKDARNALGSMLTAFELVSSTSLDMVVEHLPGRRSPFEGESPWYVLLEISDLGPEERARELLETILANAFEKSWVSDAVVASSVAQSRALWELREAISEAQAAAGKAIKHDVALPISAIPSFLDAADKAVHALDPTARLVTFGHLGDGNLHYNLSPPHGDDGTALAGLLSAMNQAVHDIVVDLGGTFSAEHGLGQLRAGEAARYKSPVELDLMRRIKSALDPENLMNPGKVFV</sequence>
<reference evidence="6 7" key="1">
    <citation type="journal article" date="2013" name="Genome Announc.">
        <title>Draft Genome Sequence of Sphingobium lactosutens Strain DS20T, Isolated from a Hexachlorocyclohexane Dumpsite.</title>
        <authorList>
            <person name="Kumar R."/>
            <person name="Dwivedi V."/>
            <person name="Negi V."/>
            <person name="Khurana J.P."/>
            <person name="Lal R."/>
        </authorList>
    </citation>
    <scope>NUCLEOTIDE SEQUENCE [LARGE SCALE GENOMIC DNA]</scope>
    <source>
        <strain evidence="6 7">DS20</strain>
    </source>
</reference>
<dbReference type="InterPro" id="IPR004113">
    <property type="entry name" value="FAD-bd_oxidored_4_C"/>
</dbReference>
<dbReference type="InterPro" id="IPR006094">
    <property type="entry name" value="Oxid_FAD_bind_N"/>
</dbReference>
<gene>
    <name evidence="6" type="ORF">RLDS_23720</name>
</gene>
<dbReference type="InterPro" id="IPR036318">
    <property type="entry name" value="FAD-bd_PCMH-like_sf"/>
</dbReference>
<dbReference type="InterPro" id="IPR016169">
    <property type="entry name" value="FAD-bd_PCMH_sub2"/>
</dbReference>
<dbReference type="EMBL" id="ATDP01000107">
    <property type="protein sequence ID" value="EQB11415.1"/>
    <property type="molecule type" value="Genomic_DNA"/>
</dbReference>
<proteinExistence type="inferred from homology"/>
<dbReference type="FunFam" id="1.10.45.10:FF:000001">
    <property type="entry name" value="D-lactate dehydrogenase mitochondrial"/>
    <property type="match status" value="1"/>
</dbReference>
<dbReference type="InterPro" id="IPR016171">
    <property type="entry name" value="Vanillyl_alc_oxidase_C-sub2"/>
</dbReference>
<protein>
    <recommendedName>
        <fullName evidence="5">FAD-binding PCMH-type domain-containing protein</fullName>
    </recommendedName>
</protein>
<dbReference type="Gene3D" id="1.10.45.10">
    <property type="entry name" value="Vanillyl-alcohol Oxidase, Chain A, domain 4"/>
    <property type="match status" value="1"/>
</dbReference>
<evidence type="ECO:0000256" key="3">
    <source>
        <dbReference type="ARBA" id="ARBA00022630"/>
    </source>
</evidence>
<dbReference type="InterPro" id="IPR016166">
    <property type="entry name" value="FAD-bd_PCMH"/>
</dbReference>
<dbReference type="SUPFAM" id="SSF55103">
    <property type="entry name" value="FAD-linked oxidases, C-terminal domain"/>
    <property type="match status" value="1"/>
</dbReference>
<dbReference type="GO" id="GO:0003824">
    <property type="term" value="F:catalytic activity"/>
    <property type="evidence" value="ECO:0007669"/>
    <property type="project" value="InterPro"/>
</dbReference>
<feature type="domain" description="FAD-binding PCMH-type" evidence="5">
    <location>
        <begin position="33"/>
        <end position="214"/>
    </location>
</feature>
<evidence type="ECO:0000259" key="5">
    <source>
        <dbReference type="PROSITE" id="PS51387"/>
    </source>
</evidence>
<dbReference type="GO" id="GO:0071949">
    <property type="term" value="F:FAD binding"/>
    <property type="evidence" value="ECO:0007669"/>
    <property type="project" value="InterPro"/>
</dbReference>
<dbReference type="PANTHER" id="PTHR43716:SF2">
    <property type="entry name" value="BLL6224 PROTEIN"/>
    <property type="match status" value="1"/>
</dbReference>